<dbReference type="InterPro" id="IPR032716">
    <property type="entry name" value="ACC_epsilon"/>
</dbReference>
<dbReference type="GO" id="GO:0003989">
    <property type="term" value="F:acetyl-CoA carboxylase activity"/>
    <property type="evidence" value="ECO:0007669"/>
    <property type="project" value="InterPro"/>
</dbReference>
<name>A0A4R2J5V6_9PSEU</name>
<proteinExistence type="predicted"/>
<dbReference type="Proteomes" id="UP000295680">
    <property type="component" value="Unassembled WGS sequence"/>
</dbReference>
<dbReference type="GO" id="GO:0004658">
    <property type="term" value="F:propionyl-CoA carboxylase activity"/>
    <property type="evidence" value="ECO:0007669"/>
    <property type="project" value="InterPro"/>
</dbReference>
<evidence type="ECO:0000313" key="2">
    <source>
        <dbReference type="Proteomes" id="UP000295680"/>
    </source>
</evidence>
<sequence>MTNADLIVLRGQPDDDELAALVAVLAAIDARAAAESTSDNAAAGLWATGPSRPAFRPPHAWGAITPR</sequence>
<dbReference type="EMBL" id="SLWS01000011">
    <property type="protein sequence ID" value="TCO52822.1"/>
    <property type="molecule type" value="Genomic_DNA"/>
</dbReference>
<keyword evidence="2" id="KW-1185">Reference proteome</keyword>
<protein>
    <submittedName>
        <fullName evidence="1">Acyl-CoA carboxylase epsilon subunit-like protein</fullName>
    </submittedName>
</protein>
<gene>
    <name evidence="1" type="ORF">EV192_11116</name>
</gene>
<organism evidence="1 2">
    <name type="scientific">Actinocrispum wychmicini</name>
    <dbReference type="NCBI Taxonomy" id="1213861"/>
    <lineage>
        <taxon>Bacteria</taxon>
        <taxon>Bacillati</taxon>
        <taxon>Actinomycetota</taxon>
        <taxon>Actinomycetes</taxon>
        <taxon>Pseudonocardiales</taxon>
        <taxon>Pseudonocardiaceae</taxon>
        <taxon>Actinocrispum</taxon>
    </lineage>
</organism>
<accession>A0A4R2J5V6</accession>
<comment type="caution">
    <text evidence="1">The sequence shown here is derived from an EMBL/GenBank/DDBJ whole genome shotgun (WGS) entry which is preliminary data.</text>
</comment>
<evidence type="ECO:0000313" key="1">
    <source>
        <dbReference type="EMBL" id="TCO52822.1"/>
    </source>
</evidence>
<dbReference type="RefSeq" id="WP_132123796.1">
    <property type="nucleotide sequence ID" value="NZ_SLWS01000011.1"/>
</dbReference>
<dbReference type="Pfam" id="PF13822">
    <property type="entry name" value="ACC_epsilon"/>
    <property type="match status" value="1"/>
</dbReference>
<reference evidence="1 2" key="1">
    <citation type="submission" date="2019-03" db="EMBL/GenBank/DDBJ databases">
        <title>Genomic Encyclopedia of Type Strains, Phase IV (KMG-IV): sequencing the most valuable type-strain genomes for metagenomic binning, comparative biology and taxonomic classification.</title>
        <authorList>
            <person name="Goeker M."/>
        </authorList>
    </citation>
    <scope>NUCLEOTIDE SEQUENCE [LARGE SCALE GENOMIC DNA]</scope>
    <source>
        <strain evidence="1 2">DSM 45934</strain>
    </source>
</reference>
<dbReference type="AlphaFoldDB" id="A0A4R2J5V6"/>